<dbReference type="SUPFAM" id="SSF53383">
    <property type="entry name" value="PLP-dependent transferases"/>
    <property type="match status" value="1"/>
</dbReference>
<dbReference type="InterPro" id="IPR015424">
    <property type="entry name" value="PyrdxlP-dep_Trfase"/>
</dbReference>
<evidence type="ECO:0000313" key="2">
    <source>
        <dbReference type="EMBL" id="ANI94017.1"/>
    </source>
</evidence>
<accession>A0A173LR73</accession>
<dbReference type="Pfam" id="PF00266">
    <property type="entry name" value="Aminotran_5"/>
    <property type="match status" value="1"/>
</dbReference>
<dbReference type="Proteomes" id="UP000186104">
    <property type="component" value="Chromosome"/>
</dbReference>
<dbReference type="Gene3D" id="3.90.1150.10">
    <property type="entry name" value="Aspartate Aminotransferase, domain 1"/>
    <property type="match status" value="1"/>
</dbReference>
<dbReference type="AlphaFoldDB" id="A0A173LR73"/>
<dbReference type="RefSeq" id="WP_067478181.1">
    <property type="nucleotide sequence ID" value="NZ_CP015961.1"/>
</dbReference>
<evidence type="ECO:0000259" key="1">
    <source>
        <dbReference type="Pfam" id="PF00266"/>
    </source>
</evidence>
<reference evidence="2 3" key="1">
    <citation type="submission" date="2016-06" db="EMBL/GenBank/DDBJ databases">
        <title>Complete genome sequence of a saline-alkali tolerant type strain Dietzia timorensis ID05-A0528T.</title>
        <authorList>
            <person name="Wu X."/>
        </authorList>
    </citation>
    <scope>NUCLEOTIDE SEQUENCE [LARGE SCALE GENOMIC DNA]</scope>
    <source>
        <strain evidence="2 3">ID05-A0528</strain>
    </source>
</reference>
<name>A0A173LR73_9ACTN</name>
<keyword evidence="2" id="KW-0808">Transferase</keyword>
<dbReference type="Gene3D" id="3.40.640.10">
    <property type="entry name" value="Type I PLP-dependent aspartate aminotransferase-like (Major domain)"/>
    <property type="match status" value="1"/>
</dbReference>
<dbReference type="EMBL" id="CP015961">
    <property type="protein sequence ID" value="ANI94017.1"/>
    <property type="molecule type" value="Genomic_DNA"/>
</dbReference>
<proteinExistence type="predicted"/>
<dbReference type="PANTHER" id="PTHR43586:SF21">
    <property type="entry name" value="PYRIDOXAL PHOSPHATE (PLP)-DEPENDENT ASPARTATE AMINOTRANSFERASE SUPERFAMILY"/>
    <property type="match status" value="1"/>
</dbReference>
<keyword evidence="3" id="KW-1185">Reference proteome</keyword>
<dbReference type="GO" id="GO:0008483">
    <property type="term" value="F:transaminase activity"/>
    <property type="evidence" value="ECO:0007669"/>
    <property type="project" value="UniProtKB-KW"/>
</dbReference>
<gene>
    <name evidence="2" type="ORF">BJL86_3258</name>
</gene>
<dbReference type="STRING" id="499555.BJL86_3258"/>
<dbReference type="PANTHER" id="PTHR43586">
    <property type="entry name" value="CYSTEINE DESULFURASE"/>
    <property type="match status" value="1"/>
</dbReference>
<protein>
    <submittedName>
        <fullName evidence="2">Putative aminotransferase YcbU</fullName>
    </submittedName>
</protein>
<evidence type="ECO:0000313" key="3">
    <source>
        <dbReference type="Proteomes" id="UP000186104"/>
    </source>
</evidence>
<organism evidence="2 3">
    <name type="scientific">Dietzia timorensis</name>
    <dbReference type="NCBI Taxonomy" id="499555"/>
    <lineage>
        <taxon>Bacteria</taxon>
        <taxon>Bacillati</taxon>
        <taxon>Actinomycetota</taxon>
        <taxon>Actinomycetes</taxon>
        <taxon>Mycobacteriales</taxon>
        <taxon>Dietziaceae</taxon>
        <taxon>Dietzia</taxon>
    </lineage>
</organism>
<dbReference type="KEGG" id="dtm:BJL86_3258"/>
<sequence length="342" mass="36478">MRQGFGAEFDLDTTYLDTAAVGLPPRHVAEAVRNTSEAWLSGALYPSDLDEPIEIARSAFADLAGVDAGSVTLGTSTSQLLGTIAAALPKGTRVIATEGDFTSVSYPFAAHVPRGVIVDEMPLEEIPSAAKSADVVVSSVVQSADGRILDLDALRENTRNTETKVLLDATQSLGWLDGFLGWADAVVASGYKWLLSPRGCAWMSLSNSLARELTPLGASWFAGKNRGDALYGLPMELAENARRFDSSPAWIPNAGAAVALPWLAGLDRAQVRAHCTGLADELRTELGYEPRGSAIVSFDLGDKATKLSDAGIRTSTRNGRTRFAFYLHNDSRDVHRVLDALA</sequence>
<keyword evidence="2" id="KW-0032">Aminotransferase</keyword>
<dbReference type="OrthoDB" id="250246at2"/>
<dbReference type="InterPro" id="IPR015422">
    <property type="entry name" value="PyrdxlP-dep_Trfase_small"/>
</dbReference>
<dbReference type="InterPro" id="IPR015421">
    <property type="entry name" value="PyrdxlP-dep_Trfase_major"/>
</dbReference>
<dbReference type="InterPro" id="IPR000192">
    <property type="entry name" value="Aminotrans_V_dom"/>
</dbReference>
<feature type="domain" description="Aminotransferase class V" evidence="1">
    <location>
        <begin position="15"/>
        <end position="286"/>
    </location>
</feature>